<feature type="region of interest" description="Disordered" evidence="1">
    <location>
        <begin position="36"/>
        <end position="91"/>
    </location>
</feature>
<accession>A0A183GFR5</accession>
<dbReference type="Proteomes" id="UP000050761">
    <property type="component" value="Unassembled WGS sequence"/>
</dbReference>
<evidence type="ECO:0000256" key="1">
    <source>
        <dbReference type="SAM" id="MobiDB-lite"/>
    </source>
</evidence>
<dbReference type="WBParaSite" id="HPBE_0002126101-mRNA-1">
    <property type="protein sequence ID" value="HPBE_0002126101-mRNA-1"/>
    <property type="gene ID" value="HPBE_0002126101"/>
</dbReference>
<dbReference type="OrthoDB" id="5875751at2759"/>
<evidence type="ECO:0000313" key="4">
    <source>
        <dbReference type="Proteomes" id="UP000050761"/>
    </source>
</evidence>
<evidence type="ECO:0000256" key="2">
    <source>
        <dbReference type="SAM" id="SignalP"/>
    </source>
</evidence>
<gene>
    <name evidence="3" type="ORF">HPBE_LOCUS21260</name>
</gene>
<reference evidence="5" key="2">
    <citation type="submission" date="2019-09" db="UniProtKB">
        <authorList>
            <consortium name="WormBaseParasite"/>
        </authorList>
    </citation>
    <scope>IDENTIFICATION</scope>
</reference>
<proteinExistence type="predicted"/>
<name>A0A183GFR5_HELPZ</name>
<reference evidence="3 4" key="1">
    <citation type="submission" date="2018-11" db="EMBL/GenBank/DDBJ databases">
        <authorList>
            <consortium name="Pathogen Informatics"/>
        </authorList>
    </citation>
    <scope>NUCLEOTIDE SEQUENCE [LARGE SCALE GENOMIC DNA]</scope>
</reference>
<feature type="signal peptide" evidence="2">
    <location>
        <begin position="1"/>
        <end position="16"/>
    </location>
</feature>
<keyword evidence="2" id="KW-0732">Signal</keyword>
<sequence>MFTLTLLIVCLHCIEAQNFGPPSGYVPPSPPVYQPTPPPYIPPPPTYRPPPVYQPTPPPYNPPPPTYRPPPVYQPTPPPYNPPPPTYRPPPVYQPTPPPYNPPPPVYWPTPPPYYPPPVYTPPPYGSPPGGYVPSNDDVQEAIGSCVDVLDEMKKDKRNKKNRDLYKKADKALKKVRKQKFDNRTLQQLSGNVQRMKKAAALYNDNCDGYSSGRLDYNTLNSQLGNDNEDDDSWKDSKGSMPIAKLKGVLDAACVCIEDYCGT</sequence>
<accession>A0A3P8CS26</accession>
<evidence type="ECO:0000313" key="5">
    <source>
        <dbReference type="WBParaSite" id="HPBE_0002126101-mRNA-1"/>
    </source>
</evidence>
<evidence type="ECO:0000313" key="3">
    <source>
        <dbReference type="EMBL" id="VDP24118.1"/>
    </source>
</evidence>
<organism evidence="4 5">
    <name type="scientific">Heligmosomoides polygyrus</name>
    <name type="common">Parasitic roundworm</name>
    <dbReference type="NCBI Taxonomy" id="6339"/>
    <lineage>
        <taxon>Eukaryota</taxon>
        <taxon>Metazoa</taxon>
        <taxon>Ecdysozoa</taxon>
        <taxon>Nematoda</taxon>
        <taxon>Chromadorea</taxon>
        <taxon>Rhabditida</taxon>
        <taxon>Rhabditina</taxon>
        <taxon>Rhabditomorpha</taxon>
        <taxon>Strongyloidea</taxon>
        <taxon>Heligmosomidae</taxon>
        <taxon>Heligmosomoides</taxon>
    </lineage>
</organism>
<feature type="chain" id="PRO_5044552044" evidence="2">
    <location>
        <begin position="17"/>
        <end position="263"/>
    </location>
</feature>
<keyword evidence="4" id="KW-1185">Reference proteome</keyword>
<dbReference type="AlphaFoldDB" id="A0A183GFR5"/>
<protein>
    <submittedName>
        <fullName evidence="5">PMEI domain-containing protein</fullName>
    </submittedName>
</protein>
<dbReference type="EMBL" id="UZAH01032838">
    <property type="protein sequence ID" value="VDP24118.1"/>
    <property type="molecule type" value="Genomic_DNA"/>
</dbReference>
<dbReference type="PRINTS" id="PR01217">
    <property type="entry name" value="PRICHEXTENSN"/>
</dbReference>